<dbReference type="CDD" id="cd01712">
    <property type="entry name" value="PPase_ThiI"/>
    <property type="match status" value="1"/>
</dbReference>
<dbReference type="Pfam" id="PF02568">
    <property type="entry name" value="ThiI"/>
    <property type="match status" value="1"/>
</dbReference>
<dbReference type="InterPro" id="IPR049962">
    <property type="entry name" value="THUMP_ThiI"/>
</dbReference>
<dbReference type="InterPro" id="IPR054173">
    <property type="entry name" value="ThiI_fer"/>
</dbReference>
<reference evidence="21 22" key="1">
    <citation type="submission" date="2019-03" db="EMBL/GenBank/DDBJ databases">
        <authorList>
            <person name="Kim M.K.M."/>
        </authorList>
    </citation>
    <scope>NUCLEOTIDE SEQUENCE [LARGE SCALE GENOMIC DNA]</scope>
    <source>
        <strain evidence="21 22">18JY21-1</strain>
    </source>
</reference>
<evidence type="ECO:0000256" key="17">
    <source>
        <dbReference type="ARBA" id="ARBA00077849"/>
    </source>
</evidence>
<evidence type="ECO:0000256" key="15">
    <source>
        <dbReference type="ARBA" id="ARBA00071867"/>
    </source>
</evidence>
<dbReference type="EC" id="2.8.1.4" evidence="14 19"/>
<gene>
    <name evidence="19 21" type="primary">thiI</name>
    <name evidence="21" type="ORF">E0485_16865</name>
</gene>
<dbReference type="FunFam" id="3.40.50.620:FF:000053">
    <property type="entry name" value="Probable tRNA sulfurtransferase"/>
    <property type="match status" value="1"/>
</dbReference>
<feature type="binding site" evidence="19">
    <location>
        <position position="296"/>
    </location>
    <ligand>
        <name>ATP</name>
        <dbReference type="ChEBI" id="CHEBI:30616"/>
    </ligand>
</feature>
<comment type="caution">
    <text evidence="21">The sequence shown here is derived from an EMBL/GenBank/DDBJ whole genome shotgun (WGS) entry which is preliminary data.</text>
</comment>
<evidence type="ECO:0000256" key="2">
    <source>
        <dbReference type="ARBA" id="ARBA00004948"/>
    </source>
</evidence>
<dbReference type="SMART" id="SM00981">
    <property type="entry name" value="THUMP"/>
    <property type="match status" value="1"/>
</dbReference>
<dbReference type="GO" id="GO:0004810">
    <property type="term" value="F:CCA tRNA nucleotidyltransferase activity"/>
    <property type="evidence" value="ECO:0007669"/>
    <property type="project" value="InterPro"/>
</dbReference>
<evidence type="ECO:0000256" key="10">
    <source>
        <dbReference type="ARBA" id="ARBA00050570"/>
    </source>
</evidence>
<keyword evidence="7 19" id="KW-0067">ATP-binding</keyword>
<dbReference type="GO" id="GO:0140741">
    <property type="term" value="F:tRNA-uracil-4 sulfurtransferase activity"/>
    <property type="evidence" value="ECO:0007669"/>
    <property type="project" value="UniProtKB-EC"/>
</dbReference>
<evidence type="ECO:0000256" key="18">
    <source>
        <dbReference type="ARBA" id="ARBA00080570"/>
    </source>
</evidence>
<dbReference type="Pfam" id="PF22025">
    <property type="entry name" value="ThiI_fer"/>
    <property type="match status" value="1"/>
</dbReference>
<accession>A0A4R4E8X3</accession>
<dbReference type="InterPro" id="IPR003720">
    <property type="entry name" value="tRNA_STrfase"/>
</dbReference>
<dbReference type="RefSeq" id="WP_132419294.1">
    <property type="nucleotide sequence ID" value="NZ_SKFG01000018.1"/>
</dbReference>
<dbReference type="InterPro" id="IPR049961">
    <property type="entry name" value="ThiI_N"/>
</dbReference>
<evidence type="ECO:0000256" key="12">
    <source>
        <dbReference type="ARBA" id="ARBA00058382"/>
    </source>
</evidence>
<keyword evidence="5 19" id="KW-0808">Transferase</keyword>
<feature type="binding site" evidence="19">
    <location>
        <begin position="183"/>
        <end position="184"/>
    </location>
    <ligand>
        <name>ATP</name>
        <dbReference type="ChEBI" id="CHEBI:30616"/>
    </ligand>
</feature>
<evidence type="ECO:0000256" key="5">
    <source>
        <dbReference type="ARBA" id="ARBA00022679"/>
    </source>
</evidence>
<feature type="domain" description="THUMP" evidence="20">
    <location>
        <begin position="60"/>
        <end position="165"/>
    </location>
</feature>
<dbReference type="GO" id="GO:0005829">
    <property type="term" value="C:cytosol"/>
    <property type="evidence" value="ECO:0007669"/>
    <property type="project" value="TreeGrafter"/>
</dbReference>
<dbReference type="InterPro" id="IPR014729">
    <property type="entry name" value="Rossmann-like_a/b/a_fold"/>
</dbReference>
<dbReference type="CDD" id="cd11716">
    <property type="entry name" value="THUMP_ThiI"/>
    <property type="match status" value="1"/>
</dbReference>
<dbReference type="HAMAP" id="MF_00021">
    <property type="entry name" value="ThiI"/>
    <property type="match status" value="1"/>
</dbReference>
<dbReference type="PANTHER" id="PTHR43209:SF1">
    <property type="entry name" value="TRNA SULFURTRANSFERASE"/>
    <property type="match status" value="1"/>
</dbReference>
<evidence type="ECO:0000256" key="4">
    <source>
        <dbReference type="ARBA" id="ARBA00022555"/>
    </source>
</evidence>
<comment type="pathway">
    <text evidence="2 19">Cofactor biosynthesis; thiamine diphosphate biosynthesis.</text>
</comment>
<dbReference type="EMBL" id="SKFG01000018">
    <property type="protein sequence ID" value="TCZ75617.1"/>
    <property type="molecule type" value="Genomic_DNA"/>
</dbReference>
<evidence type="ECO:0000256" key="19">
    <source>
        <dbReference type="HAMAP-Rule" id="MF_00021"/>
    </source>
</evidence>
<dbReference type="GO" id="GO:0009228">
    <property type="term" value="P:thiamine biosynthetic process"/>
    <property type="evidence" value="ECO:0007669"/>
    <property type="project" value="UniProtKB-KW"/>
</dbReference>
<comment type="subcellular location">
    <subcellularLocation>
        <location evidence="1 19">Cytoplasm</location>
    </subcellularLocation>
</comment>
<evidence type="ECO:0000256" key="6">
    <source>
        <dbReference type="ARBA" id="ARBA00022741"/>
    </source>
</evidence>
<proteinExistence type="inferred from homology"/>
<dbReference type="GO" id="GO:0002937">
    <property type="term" value="P:tRNA 4-thiouridine biosynthesis"/>
    <property type="evidence" value="ECO:0007669"/>
    <property type="project" value="TreeGrafter"/>
</dbReference>
<organism evidence="21 22">
    <name type="scientific">Paenibacillus albiflavus</name>
    <dbReference type="NCBI Taxonomy" id="2545760"/>
    <lineage>
        <taxon>Bacteria</taxon>
        <taxon>Bacillati</taxon>
        <taxon>Bacillota</taxon>
        <taxon>Bacilli</taxon>
        <taxon>Bacillales</taxon>
        <taxon>Paenibacillaceae</taxon>
        <taxon>Paenibacillus</taxon>
    </lineage>
</organism>
<keyword evidence="6 19" id="KW-0547">Nucleotide-binding</keyword>
<keyword evidence="3 19" id="KW-0963">Cytoplasm</keyword>
<evidence type="ECO:0000256" key="1">
    <source>
        <dbReference type="ARBA" id="ARBA00004496"/>
    </source>
</evidence>
<dbReference type="OrthoDB" id="9773948at2"/>
<keyword evidence="22" id="KW-1185">Reference proteome</keyword>
<keyword evidence="8 19" id="KW-0694">RNA-binding</keyword>
<name>A0A4R4E8X3_9BACL</name>
<dbReference type="SUPFAM" id="SSF143437">
    <property type="entry name" value="THUMP domain-like"/>
    <property type="match status" value="1"/>
</dbReference>
<dbReference type="GO" id="GO:0009229">
    <property type="term" value="P:thiamine diphosphate biosynthetic process"/>
    <property type="evidence" value="ECO:0007669"/>
    <property type="project" value="UniProtKB-UniRule"/>
</dbReference>
<evidence type="ECO:0000256" key="7">
    <source>
        <dbReference type="ARBA" id="ARBA00022840"/>
    </source>
</evidence>
<evidence type="ECO:0000256" key="8">
    <source>
        <dbReference type="ARBA" id="ARBA00022884"/>
    </source>
</evidence>
<dbReference type="GO" id="GO:0000049">
    <property type="term" value="F:tRNA binding"/>
    <property type="evidence" value="ECO:0007669"/>
    <property type="project" value="UniProtKB-UniRule"/>
</dbReference>
<evidence type="ECO:0000256" key="3">
    <source>
        <dbReference type="ARBA" id="ARBA00022490"/>
    </source>
</evidence>
<dbReference type="PROSITE" id="PS51165">
    <property type="entry name" value="THUMP"/>
    <property type="match status" value="1"/>
</dbReference>
<evidence type="ECO:0000313" key="22">
    <source>
        <dbReference type="Proteomes" id="UP000295418"/>
    </source>
</evidence>
<evidence type="ECO:0000256" key="16">
    <source>
        <dbReference type="ARBA" id="ARBA00075337"/>
    </source>
</evidence>
<dbReference type="AlphaFoldDB" id="A0A4R4E8X3"/>
<comment type="catalytic activity">
    <reaction evidence="10 19">
        <text>[ThiI sulfur-carrier protein]-S-sulfanyl-L-cysteine + a uridine in tRNA + 2 reduced [2Fe-2S]-[ferredoxin] + ATP + H(+) = [ThiI sulfur-carrier protein]-L-cysteine + a 4-thiouridine in tRNA + 2 oxidized [2Fe-2S]-[ferredoxin] + AMP + diphosphate</text>
        <dbReference type="Rhea" id="RHEA:24176"/>
        <dbReference type="Rhea" id="RHEA-COMP:10000"/>
        <dbReference type="Rhea" id="RHEA-COMP:10001"/>
        <dbReference type="Rhea" id="RHEA-COMP:13337"/>
        <dbReference type="Rhea" id="RHEA-COMP:13338"/>
        <dbReference type="Rhea" id="RHEA-COMP:13339"/>
        <dbReference type="Rhea" id="RHEA-COMP:13340"/>
        <dbReference type="ChEBI" id="CHEBI:15378"/>
        <dbReference type="ChEBI" id="CHEBI:29950"/>
        <dbReference type="ChEBI" id="CHEBI:30616"/>
        <dbReference type="ChEBI" id="CHEBI:33019"/>
        <dbReference type="ChEBI" id="CHEBI:33737"/>
        <dbReference type="ChEBI" id="CHEBI:33738"/>
        <dbReference type="ChEBI" id="CHEBI:61963"/>
        <dbReference type="ChEBI" id="CHEBI:65315"/>
        <dbReference type="ChEBI" id="CHEBI:136798"/>
        <dbReference type="ChEBI" id="CHEBI:456215"/>
        <dbReference type="EC" id="2.8.1.4"/>
    </reaction>
</comment>
<dbReference type="Pfam" id="PF02926">
    <property type="entry name" value="THUMP"/>
    <property type="match status" value="1"/>
</dbReference>
<feature type="binding site" evidence="19">
    <location>
        <begin position="208"/>
        <end position="209"/>
    </location>
    <ligand>
        <name>ATP</name>
        <dbReference type="ChEBI" id="CHEBI:30616"/>
    </ligand>
</feature>
<evidence type="ECO:0000313" key="21">
    <source>
        <dbReference type="EMBL" id="TCZ75617.1"/>
    </source>
</evidence>
<comment type="catalytic activity">
    <reaction evidence="11 19">
        <text>[ThiS sulfur-carrier protein]-C-terminal Gly-Gly-AMP + S-sulfanyl-L-cysteinyl-[cysteine desulfurase] + AH2 = [ThiS sulfur-carrier protein]-C-terminal-Gly-aminoethanethioate + L-cysteinyl-[cysteine desulfurase] + A + AMP + 2 H(+)</text>
        <dbReference type="Rhea" id="RHEA:43340"/>
        <dbReference type="Rhea" id="RHEA-COMP:12157"/>
        <dbReference type="Rhea" id="RHEA-COMP:12158"/>
        <dbReference type="Rhea" id="RHEA-COMP:12910"/>
        <dbReference type="Rhea" id="RHEA-COMP:19908"/>
        <dbReference type="ChEBI" id="CHEBI:13193"/>
        <dbReference type="ChEBI" id="CHEBI:15378"/>
        <dbReference type="ChEBI" id="CHEBI:17499"/>
        <dbReference type="ChEBI" id="CHEBI:29950"/>
        <dbReference type="ChEBI" id="CHEBI:61963"/>
        <dbReference type="ChEBI" id="CHEBI:90618"/>
        <dbReference type="ChEBI" id="CHEBI:232372"/>
        <dbReference type="ChEBI" id="CHEBI:456215"/>
    </reaction>
</comment>
<feature type="binding site" evidence="19">
    <location>
        <position position="265"/>
    </location>
    <ligand>
        <name>ATP</name>
        <dbReference type="ChEBI" id="CHEBI:30616"/>
    </ligand>
</feature>
<sequence>MYPDIMLVRFGELTLKGRNRKKFEQSVTKQIQRLLSEHEEITYSSEFGRLYIENVKNCYEHVSEVLQKVFGIRSYSPAYTTDNEVQAIQNLALSIFRAQAKAPETFKVSVRRANKKFPHDSHQMNYLVGGHVLDETPNLKVDVHHPEINIRVEIRETKSLLYSEVIPGTGGFPLGTNGKGMLLLSGGIDSPVAGWFAMRKGLAIEAVHFHSYPYTSERAKQKVIDLTRKLSEYAGEIKLHLVPFTEIQTRLHEAHKGNFMITFMRRAMYRIAERLAEQNGAGALVTGESLGQVASQTLASMNAIGRVVNLPIIQPLITMDKTEIIRIAEKIDTYETSILPYDDCCTLFLPKSPATNPNLNVVFHIEETFDFLPELIEEAIRGTETLVVKPQSEAAEETMHLF</sequence>
<evidence type="ECO:0000256" key="13">
    <source>
        <dbReference type="ARBA" id="ARBA00061472"/>
    </source>
</evidence>
<dbReference type="UniPathway" id="UPA00060"/>
<keyword evidence="4 19" id="KW-0820">tRNA-binding</keyword>
<evidence type="ECO:0000259" key="20">
    <source>
        <dbReference type="PROSITE" id="PS51165"/>
    </source>
</evidence>
<dbReference type="Gene3D" id="3.40.50.620">
    <property type="entry name" value="HUPs"/>
    <property type="match status" value="1"/>
</dbReference>
<dbReference type="InterPro" id="IPR020536">
    <property type="entry name" value="ThiI_AANH"/>
</dbReference>
<dbReference type="NCBIfam" id="TIGR00342">
    <property type="entry name" value="tRNA uracil 4-sulfurtransferase ThiI"/>
    <property type="match status" value="1"/>
</dbReference>
<feature type="binding site" evidence="19">
    <location>
        <position position="287"/>
    </location>
    <ligand>
        <name>ATP</name>
        <dbReference type="ChEBI" id="CHEBI:30616"/>
    </ligand>
</feature>
<dbReference type="InterPro" id="IPR004114">
    <property type="entry name" value="THUMP_dom"/>
</dbReference>
<evidence type="ECO:0000256" key="11">
    <source>
        <dbReference type="ARBA" id="ARBA00052330"/>
    </source>
</evidence>
<dbReference type="GO" id="GO:0005524">
    <property type="term" value="F:ATP binding"/>
    <property type="evidence" value="ECO:0007669"/>
    <property type="project" value="UniProtKB-UniRule"/>
</dbReference>
<dbReference type="SUPFAM" id="SSF52402">
    <property type="entry name" value="Adenine nucleotide alpha hydrolases-like"/>
    <property type="match status" value="1"/>
</dbReference>
<dbReference type="Gene3D" id="3.30.2130.30">
    <property type="match status" value="1"/>
</dbReference>
<dbReference type="InterPro" id="IPR050102">
    <property type="entry name" value="tRNA_sulfurtransferase_ThiI"/>
</dbReference>
<comment type="similarity">
    <text evidence="13 19">Belongs to the ThiI family.</text>
</comment>
<dbReference type="PANTHER" id="PTHR43209">
    <property type="entry name" value="TRNA SULFURTRANSFERASE"/>
    <property type="match status" value="1"/>
</dbReference>
<evidence type="ECO:0000256" key="14">
    <source>
        <dbReference type="ARBA" id="ARBA00066827"/>
    </source>
</evidence>
<protein>
    <recommendedName>
        <fullName evidence="15 19">Probable tRNA sulfurtransferase</fullName>
        <ecNumber evidence="14 19">2.8.1.4</ecNumber>
    </recommendedName>
    <alternativeName>
        <fullName evidence="16 19">Sulfur carrier protein ThiS sulfurtransferase</fullName>
    </alternativeName>
    <alternativeName>
        <fullName evidence="17 19">Thiamine biosynthesis protein ThiI</fullName>
    </alternativeName>
    <alternativeName>
        <fullName evidence="18 19">tRNA 4-thiouridine synthase</fullName>
    </alternativeName>
</protein>
<keyword evidence="9 19" id="KW-0784">Thiamine biosynthesis</keyword>
<evidence type="ECO:0000256" key="9">
    <source>
        <dbReference type="ARBA" id="ARBA00022977"/>
    </source>
</evidence>
<dbReference type="Proteomes" id="UP000295418">
    <property type="component" value="Unassembled WGS sequence"/>
</dbReference>
<comment type="function">
    <text evidence="12 19">Catalyzes the ATP-dependent transfer of a sulfur to tRNA to produce 4-thiouridine in position 8 of tRNAs, which functions as a near-UV photosensor. Also catalyzes the transfer of sulfur to the sulfur carrier protein ThiS, forming ThiS-thiocarboxylate. This is a step in the synthesis of thiazole, in the thiamine biosynthesis pathway. The sulfur is donated as persulfide by IscS.</text>
</comment>
<dbReference type="GO" id="GO:0052837">
    <property type="term" value="P:thiazole biosynthetic process"/>
    <property type="evidence" value="ECO:0007669"/>
    <property type="project" value="TreeGrafter"/>
</dbReference>